<protein>
    <submittedName>
        <fullName evidence="1">Uncharacterized protein</fullName>
    </submittedName>
</protein>
<evidence type="ECO:0000313" key="1">
    <source>
        <dbReference type="EMBL" id="KAH6655639.1"/>
    </source>
</evidence>
<proteinExistence type="predicted"/>
<evidence type="ECO:0000313" key="2">
    <source>
        <dbReference type="Proteomes" id="UP000758603"/>
    </source>
</evidence>
<dbReference type="GeneID" id="70128770"/>
<sequence length="155" mass="17272">MITIFKLHYKHAFSKIVVLGGYLDVLIRTLSPGPGVYLGKVPRTSNLLLARRQPLDRHFHHIHSRKRSVAARGRRGSWPVEMGSLPAQTLHSRESTAIVVAQGALIQLHRGVVHTEDASLMLKRAERYSKGNQFRGPGPVPKPYATVFADADYAM</sequence>
<reference evidence="1" key="1">
    <citation type="journal article" date="2021" name="Nat. Commun.">
        <title>Genetic determinants of endophytism in the Arabidopsis root mycobiome.</title>
        <authorList>
            <person name="Mesny F."/>
            <person name="Miyauchi S."/>
            <person name="Thiergart T."/>
            <person name="Pickel B."/>
            <person name="Atanasova L."/>
            <person name="Karlsson M."/>
            <person name="Huettel B."/>
            <person name="Barry K.W."/>
            <person name="Haridas S."/>
            <person name="Chen C."/>
            <person name="Bauer D."/>
            <person name="Andreopoulos W."/>
            <person name="Pangilinan J."/>
            <person name="LaButti K."/>
            <person name="Riley R."/>
            <person name="Lipzen A."/>
            <person name="Clum A."/>
            <person name="Drula E."/>
            <person name="Henrissat B."/>
            <person name="Kohler A."/>
            <person name="Grigoriev I.V."/>
            <person name="Martin F.M."/>
            <person name="Hacquard S."/>
        </authorList>
    </citation>
    <scope>NUCLEOTIDE SEQUENCE</scope>
    <source>
        <strain evidence="1">MPI-SDFR-AT-0073</strain>
    </source>
</reference>
<organism evidence="1 2">
    <name type="scientific">Truncatella angustata</name>
    <dbReference type="NCBI Taxonomy" id="152316"/>
    <lineage>
        <taxon>Eukaryota</taxon>
        <taxon>Fungi</taxon>
        <taxon>Dikarya</taxon>
        <taxon>Ascomycota</taxon>
        <taxon>Pezizomycotina</taxon>
        <taxon>Sordariomycetes</taxon>
        <taxon>Xylariomycetidae</taxon>
        <taxon>Amphisphaeriales</taxon>
        <taxon>Sporocadaceae</taxon>
        <taxon>Truncatella</taxon>
    </lineage>
</organism>
<accession>A0A9P8UPE9</accession>
<dbReference type="Proteomes" id="UP000758603">
    <property type="component" value="Unassembled WGS sequence"/>
</dbReference>
<dbReference type="AlphaFoldDB" id="A0A9P8UPE9"/>
<keyword evidence="2" id="KW-1185">Reference proteome</keyword>
<dbReference type="EMBL" id="JAGPXC010000003">
    <property type="protein sequence ID" value="KAH6655639.1"/>
    <property type="molecule type" value="Genomic_DNA"/>
</dbReference>
<name>A0A9P8UPE9_9PEZI</name>
<gene>
    <name evidence="1" type="ORF">BKA67DRAFT_534554</name>
</gene>
<comment type="caution">
    <text evidence="1">The sequence shown here is derived from an EMBL/GenBank/DDBJ whole genome shotgun (WGS) entry which is preliminary data.</text>
</comment>
<dbReference type="RefSeq" id="XP_045959904.1">
    <property type="nucleotide sequence ID" value="XM_046099878.1"/>
</dbReference>